<evidence type="ECO:0000313" key="3">
    <source>
        <dbReference type="Proteomes" id="UP000054845"/>
    </source>
</evidence>
<dbReference type="Proteomes" id="UP000054845">
    <property type="component" value="Unassembled WGS sequence"/>
</dbReference>
<evidence type="ECO:0000256" key="1">
    <source>
        <dbReference type="SAM" id="MobiDB-lite"/>
    </source>
</evidence>
<name>A0A0P1BSE1_9BASI</name>
<evidence type="ECO:0000313" key="2">
    <source>
        <dbReference type="EMBL" id="CEH19253.1"/>
    </source>
</evidence>
<dbReference type="AlphaFoldDB" id="A0A0P1BSE1"/>
<accession>A0A0P1BSE1</accession>
<organism evidence="2 3">
    <name type="scientific">Ceraceosorus bombacis</name>
    <dbReference type="NCBI Taxonomy" id="401625"/>
    <lineage>
        <taxon>Eukaryota</taxon>
        <taxon>Fungi</taxon>
        <taxon>Dikarya</taxon>
        <taxon>Basidiomycota</taxon>
        <taxon>Ustilaginomycotina</taxon>
        <taxon>Exobasidiomycetes</taxon>
        <taxon>Ceraceosorales</taxon>
        <taxon>Ceraceosoraceae</taxon>
        <taxon>Ceraceosorus</taxon>
    </lineage>
</organism>
<sequence length="184" mass="20955">MKRDKSRALDRARQRASAILARRGDVQSEGEEEEEDGGRASALFFSDEILASEDEEQDRIDDELLRRRMLAEYKRMLRAQERSGRDELGWLDADMVAWLQDESTNDQGPMIESQPQPPAGMEDEEAYWASLYEQSLEESSRGKASTDLAGQYFSHMSRTNTNGLPPSSAPARAWKVEFFKLDEA</sequence>
<reference evidence="2 3" key="1">
    <citation type="submission" date="2014-09" db="EMBL/GenBank/DDBJ databases">
        <authorList>
            <person name="Magalhaes I.L.F."/>
            <person name="Oliveira U."/>
            <person name="Santos F.R."/>
            <person name="Vidigal T.H.D.A."/>
            <person name="Brescovit A.D."/>
            <person name="Santos A.J."/>
        </authorList>
    </citation>
    <scope>NUCLEOTIDE SEQUENCE [LARGE SCALE GENOMIC DNA]</scope>
</reference>
<keyword evidence="3" id="KW-1185">Reference proteome</keyword>
<feature type="compositionally biased region" description="Basic and acidic residues" evidence="1">
    <location>
        <begin position="1"/>
        <end position="13"/>
    </location>
</feature>
<protein>
    <submittedName>
        <fullName evidence="2">Uncharacterized protein</fullName>
    </submittedName>
</protein>
<dbReference type="OrthoDB" id="3366042at2759"/>
<feature type="region of interest" description="Disordered" evidence="1">
    <location>
        <begin position="1"/>
        <end position="41"/>
    </location>
</feature>
<dbReference type="EMBL" id="CCYA01000290">
    <property type="protein sequence ID" value="CEH19253.1"/>
    <property type="molecule type" value="Genomic_DNA"/>
</dbReference>
<proteinExistence type="predicted"/>